<evidence type="ECO:0000259" key="6">
    <source>
        <dbReference type="PROSITE" id="PS50109"/>
    </source>
</evidence>
<evidence type="ECO:0000256" key="3">
    <source>
        <dbReference type="ARBA" id="ARBA00022553"/>
    </source>
</evidence>
<dbReference type="SMART" id="SM00091">
    <property type="entry name" value="PAS"/>
    <property type="match status" value="1"/>
</dbReference>
<dbReference type="AlphaFoldDB" id="A0A5C6ZDL9"/>
<name>A0A5C6ZDL9_9FLAO</name>
<gene>
    <name evidence="8" type="ORF">ESY86_17670</name>
</gene>
<dbReference type="PRINTS" id="PR00344">
    <property type="entry name" value="BCTRLSENSOR"/>
</dbReference>
<evidence type="ECO:0000256" key="4">
    <source>
        <dbReference type="ARBA" id="ARBA00022679"/>
    </source>
</evidence>
<feature type="domain" description="Histidine kinase" evidence="6">
    <location>
        <begin position="291"/>
        <end position="503"/>
    </location>
</feature>
<dbReference type="PANTHER" id="PTHR43304:SF1">
    <property type="entry name" value="PAC DOMAIN-CONTAINING PROTEIN"/>
    <property type="match status" value="1"/>
</dbReference>
<comment type="caution">
    <text evidence="8">The sequence shown here is derived from an EMBL/GenBank/DDBJ whole genome shotgun (WGS) entry which is preliminary data.</text>
</comment>
<keyword evidence="4" id="KW-0808">Transferase</keyword>
<keyword evidence="5" id="KW-0418">Kinase</keyword>
<dbReference type="SUPFAM" id="SSF55874">
    <property type="entry name" value="ATPase domain of HSP90 chaperone/DNA topoisomerase II/histidine kinase"/>
    <property type="match status" value="1"/>
</dbReference>
<evidence type="ECO:0000313" key="8">
    <source>
        <dbReference type="EMBL" id="TXD87263.1"/>
    </source>
</evidence>
<dbReference type="InterPro" id="IPR000014">
    <property type="entry name" value="PAS"/>
</dbReference>
<sequence length="503" mass="57462">MDHIEKRVLTSKKPSIANDELKFLSSIQNSIAMGSWEINLQEMDLKWSDMTKKIHEVSSDYKPDFEEAIHFFPEGKYRNRLLEVFDRAVNLGENYDVELQLKSAKNNIKWVRSIGYPIFENNKCIKVHGVFQDITDRTNRIADILLKEKQINSTWHHSPNGMAIIGLDAKLKSANKSLCQFLEYTENELIGLNFSHLTYHEDKEVATAQVLEMIEGTRDHFEAEKRYISKTGKLVPCLVNVTMLRDNNNVPMHFIANLTNISKIKKAEQDIKNLLDTTESQNLRLLNFAHIVSHNLRSHSGNLQMLLDLVQDEIPESTDNDYFPLINEAVNNLSETIFNLNEISNINTRVNNDIASLNLLHFAEKAISNNRAKILETNAVIVLDIDKSIEVLAIPAYLDSILLNFVTNAIKYRQPNVALLIKLKAQKTDEHVQLDIEDNGLGINLNLHKDKLFGLYKTFHKHDDARGLGLFITKNQIDAIGAKVTVTSTVNEGTTFSLFFRYE</sequence>
<dbReference type="InterPro" id="IPR052162">
    <property type="entry name" value="Sensor_kinase/Photoreceptor"/>
</dbReference>
<evidence type="ECO:0000256" key="1">
    <source>
        <dbReference type="ARBA" id="ARBA00000085"/>
    </source>
</evidence>
<dbReference type="RefSeq" id="WP_147088054.1">
    <property type="nucleotide sequence ID" value="NZ_VORM01000021.1"/>
</dbReference>
<accession>A0A5C6ZDL9</accession>
<evidence type="ECO:0000256" key="5">
    <source>
        <dbReference type="ARBA" id="ARBA00022777"/>
    </source>
</evidence>
<dbReference type="Pfam" id="PF02518">
    <property type="entry name" value="HATPase_c"/>
    <property type="match status" value="1"/>
</dbReference>
<evidence type="ECO:0000256" key="2">
    <source>
        <dbReference type="ARBA" id="ARBA00012438"/>
    </source>
</evidence>
<dbReference type="Proteomes" id="UP000321578">
    <property type="component" value="Unassembled WGS sequence"/>
</dbReference>
<dbReference type="InterPro" id="IPR036890">
    <property type="entry name" value="HATPase_C_sf"/>
</dbReference>
<protein>
    <recommendedName>
        <fullName evidence="2">histidine kinase</fullName>
        <ecNumber evidence="2">2.7.13.3</ecNumber>
    </recommendedName>
</protein>
<dbReference type="PROSITE" id="PS50109">
    <property type="entry name" value="HIS_KIN"/>
    <property type="match status" value="1"/>
</dbReference>
<reference evidence="8 9" key="1">
    <citation type="submission" date="2019-08" db="EMBL/GenBank/DDBJ databases">
        <title>Genomes of Subsaximicrobium wynnwilliamsii strains.</title>
        <authorList>
            <person name="Bowman J.P."/>
        </authorList>
    </citation>
    <scope>NUCLEOTIDE SEQUENCE [LARGE SCALE GENOMIC DNA]</scope>
    <source>
        <strain evidence="8 9">2-80-2</strain>
    </source>
</reference>
<dbReference type="InterPro" id="IPR001610">
    <property type="entry name" value="PAC"/>
</dbReference>
<keyword evidence="3" id="KW-0597">Phosphoprotein</keyword>
<dbReference type="InterPro" id="IPR003594">
    <property type="entry name" value="HATPase_dom"/>
</dbReference>
<dbReference type="EC" id="2.7.13.3" evidence="2"/>
<evidence type="ECO:0000313" key="9">
    <source>
        <dbReference type="Proteomes" id="UP000321578"/>
    </source>
</evidence>
<dbReference type="PANTHER" id="PTHR43304">
    <property type="entry name" value="PHYTOCHROME-LIKE PROTEIN CPH1"/>
    <property type="match status" value="1"/>
</dbReference>
<dbReference type="SMART" id="SM00086">
    <property type="entry name" value="PAC"/>
    <property type="match status" value="2"/>
</dbReference>
<dbReference type="EMBL" id="VORO01000027">
    <property type="protein sequence ID" value="TXD87263.1"/>
    <property type="molecule type" value="Genomic_DNA"/>
</dbReference>
<feature type="domain" description="PAC" evidence="7">
    <location>
        <begin position="221"/>
        <end position="273"/>
    </location>
</feature>
<dbReference type="Gene3D" id="3.30.565.10">
    <property type="entry name" value="Histidine kinase-like ATPase, C-terminal domain"/>
    <property type="match status" value="1"/>
</dbReference>
<dbReference type="GO" id="GO:0004673">
    <property type="term" value="F:protein histidine kinase activity"/>
    <property type="evidence" value="ECO:0007669"/>
    <property type="project" value="UniProtKB-EC"/>
</dbReference>
<dbReference type="NCBIfam" id="TIGR00229">
    <property type="entry name" value="sensory_box"/>
    <property type="match status" value="1"/>
</dbReference>
<dbReference type="SMART" id="SM00387">
    <property type="entry name" value="HATPase_c"/>
    <property type="match status" value="1"/>
</dbReference>
<dbReference type="Gene3D" id="3.30.450.20">
    <property type="entry name" value="PAS domain"/>
    <property type="match status" value="2"/>
</dbReference>
<keyword evidence="9" id="KW-1185">Reference proteome</keyword>
<evidence type="ECO:0000259" key="7">
    <source>
        <dbReference type="PROSITE" id="PS50113"/>
    </source>
</evidence>
<comment type="catalytic activity">
    <reaction evidence="1">
        <text>ATP + protein L-histidine = ADP + protein N-phospho-L-histidine.</text>
        <dbReference type="EC" id="2.7.13.3"/>
    </reaction>
</comment>
<dbReference type="InterPro" id="IPR005467">
    <property type="entry name" value="His_kinase_dom"/>
</dbReference>
<dbReference type="CDD" id="cd00130">
    <property type="entry name" value="PAS"/>
    <property type="match status" value="1"/>
</dbReference>
<organism evidence="8 9">
    <name type="scientific">Subsaximicrobium wynnwilliamsii</name>
    <dbReference type="NCBI Taxonomy" id="291179"/>
    <lineage>
        <taxon>Bacteria</taxon>
        <taxon>Pseudomonadati</taxon>
        <taxon>Bacteroidota</taxon>
        <taxon>Flavobacteriia</taxon>
        <taxon>Flavobacteriales</taxon>
        <taxon>Flavobacteriaceae</taxon>
        <taxon>Subsaximicrobium</taxon>
    </lineage>
</organism>
<proteinExistence type="predicted"/>
<dbReference type="OrthoDB" id="5522855at2"/>
<dbReference type="SUPFAM" id="SSF55785">
    <property type="entry name" value="PYP-like sensor domain (PAS domain)"/>
    <property type="match status" value="2"/>
</dbReference>
<dbReference type="InterPro" id="IPR035965">
    <property type="entry name" value="PAS-like_dom_sf"/>
</dbReference>
<dbReference type="PROSITE" id="PS50113">
    <property type="entry name" value="PAC"/>
    <property type="match status" value="1"/>
</dbReference>
<dbReference type="InterPro" id="IPR004358">
    <property type="entry name" value="Sig_transdc_His_kin-like_C"/>
</dbReference>
<dbReference type="InterPro" id="IPR000700">
    <property type="entry name" value="PAS-assoc_C"/>
</dbReference>
<dbReference type="Pfam" id="PF13426">
    <property type="entry name" value="PAS_9"/>
    <property type="match status" value="1"/>
</dbReference>